<feature type="region of interest" description="Disordered" evidence="2">
    <location>
        <begin position="64"/>
        <end position="111"/>
    </location>
</feature>
<feature type="domain" description="HTH cro/C1-type" evidence="4">
    <location>
        <begin position="10"/>
        <end position="61"/>
    </location>
</feature>
<accession>A0A7W8H7Y0</accession>
<organism evidence="5 6">
    <name type="scientific">Catenibacillus scindens</name>
    <dbReference type="NCBI Taxonomy" id="673271"/>
    <lineage>
        <taxon>Bacteria</taxon>
        <taxon>Bacillati</taxon>
        <taxon>Bacillota</taxon>
        <taxon>Clostridia</taxon>
        <taxon>Lachnospirales</taxon>
        <taxon>Lachnospiraceae</taxon>
        <taxon>Catenibacillus</taxon>
    </lineage>
</organism>
<dbReference type="GO" id="GO:0003677">
    <property type="term" value="F:DNA binding"/>
    <property type="evidence" value="ECO:0007669"/>
    <property type="project" value="UniProtKB-KW"/>
</dbReference>
<dbReference type="EMBL" id="JACHFW010000001">
    <property type="protein sequence ID" value="MBB5263163.1"/>
    <property type="molecule type" value="Genomic_DNA"/>
</dbReference>
<comment type="caution">
    <text evidence="5">The sequence shown here is derived from an EMBL/GenBank/DDBJ whole genome shotgun (WGS) entry which is preliminary data.</text>
</comment>
<evidence type="ECO:0000256" key="2">
    <source>
        <dbReference type="SAM" id="MobiDB-lite"/>
    </source>
</evidence>
<dbReference type="Proteomes" id="UP000543642">
    <property type="component" value="Unassembled WGS sequence"/>
</dbReference>
<dbReference type="InterPro" id="IPR010982">
    <property type="entry name" value="Lambda_DNA-bd_dom_sf"/>
</dbReference>
<feature type="compositionally biased region" description="Basic and acidic residues" evidence="2">
    <location>
        <begin position="92"/>
        <end position="111"/>
    </location>
</feature>
<evidence type="ECO:0000256" key="1">
    <source>
        <dbReference type="ARBA" id="ARBA00023125"/>
    </source>
</evidence>
<keyword evidence="3" id="KW-0812">Transmembrane</keyword>
<evidence type="ECO:0000259" key="4">
    <source>
        <dbReference type="PROSITE" id="PS50943"/>
    </source>
</evidence>
<dbReference type="Gene3D" id="1.10.260.40">
    <property type="entry name" value="lambda repressor-like DNA-binding domains"/>
    <property type="match status" value="1"/>
</dbReference>
<evidence type="ECO:0000313" key="5">
    <source>
        <dbReference type="EMBL" id="MBB5263163.1"/>
    </source>
</evidence>
<dbReference type="InterPro" id="IPR001387">
    <property type="entry name" value="Cro/C1-type_HTH"/>
</dbReference>
<dbReference type="SMART" id="SM00530">
    <property type="entry name" value="HTH_XRE"/>
    <property type="match status" value="1"/>
</dbReference>
<dbReference type="Pfam" id="PF01381">
    <property type="entry name" value="HTH_3"/>
    <property type="match status" value="1"/>
</dbReference>
<reference evidence="5 6" key="1">
    <citation type="submission" date="2020-08" db="EMBL/GenBank/DDBJ databases">
        <title>Genomic Encyclopedia of Type Strains, Phase IV (KMG-IV): sequencing the most valuable type-strain genomes for metagenomic binning, comparative biology and taxonomic classification.</title>
        <authorList>
            <person name="Goeker M."/>
        </authorList>
    </citation>
    <scope>NUCLEOTIDE SEQUENCE [LARGE SCALE GENOMIC DNA]</scope>
    <source>
        <strain evidence="5 6">DSM 106146</strain>
    </source>
</reference>
<name>A0A7W8H7Y0_9FIRM</name>
<sequence length="306" mass="33685">MRLNEKIMVLRKKNGWSQERLAEMVGVSRQSVSKWESGNAMPDLDKIVMLSQIFHVTTDYLLKNDEGESDSSDQEKEKEMDDESSGDARNWQCDRDSAGSDPGRDGKDFGHAGADRGYGGWTPRLVSMSEAWSYLDMVRRCSSWIAAGVTLCILSPCCLIILGGLAESQMTVISEDFAGAIGVMVLLLLVFVAVVDFIICGMRYSHFDYLKVENFMLDMDASQSVVQEKYRFEPRFTVGIATGVGLCILSIVPMMGVALVKEGPAQDLAGCLATVFLLMMAAVGVFLFIRVGLVYGALNLLLHEKS</sequence>
<dbReference type="PANTHER" id="PTHR46558:SF13">
    <property type="entry name" value="HTH-TYPE TRANSCRIPTIONAL REGULATOR IMMR"/>
    <property type="match status" value="1"/>
</dbReference>
<protein>
    <submittedName>
        <fullName evidence="5">Transcriptional regulator with XRE-family HTH domain</fullName>
    </submittedName>
</protein>
<dbReference type="RefSeq" id="WP_183770579.1">
    <property type="nucleotide sequence ID" value="NZ_JACHFW010000001.1"/>
</dbReference>
<gene>
    <name evidence="5" type="ORF">HNP82_000257</name>
</gene>
<keyword evidence="3" id="KW-0472">Membrane</keyword>
<evidence type="ECO:0000313" key="6">
    <source>
        <dbReference type="Proteomes" id="UP000543642"/>
    </source>
</evidence>
<feature type="transmembrane region" description="Helical" evidence="3">
    <location>
        <begin position="144"/>
        <end position="165"/>
    </location>
</feature>
<dbReference type="CDD" id="cd00093">
    <property type="entry name" value="HTH_XRE"/>
    <property type="match status" value="1"/>
</dbReference>
<dbReference type="PANTHER" id="PTHR46558">
    <property type="entry name" value="TRACRIPTIONAL REGULATORY PROTEIN-RELATED-RELATED"/>
    <property type="match status" value="1"/>
</dbReference>
<proteinExistence type="predicted"/>
<keyword evidence="1" id="KW-0238">DNA-binding</keyword>
<feature type="transmembrane region" description="Helical" evidence="3">
    <location>
        <begin position="236"/>
        <end position="260"/>
    </location>
</feature>
<dbReference type="SUPFAM" id="SSF47413">
    <property type="entry name" value="lambda repressor-like DNA-binding domains"/>
    <property type="match status" value="1"/>
</dbReference>
<keyword evidence="3" id="KW-1133">Transmembrane helix</keyword>
<dbReference type="AlphaFoldDB" id="A0A7W8H7Y0"/>
<keyword evidence="6" id="KW-1185">Reference proteome</keyword>
<dbReference type="PROSITE" id="PS50943">
    <property type="entry name" value="HTH_CROC1"/>
    <property type="match status" value="1"/>
</dbReference>
<evidence type="ECO:0000256" key="3">
    <source>
        <dbReference type="SAM" id="Phobius"/>
    </source>
</evidence>
<feature type="transmembrane region" description="Helical" evidence="3">
    <location>
        <begin position="177"/>
        <end position="199"/>
    </location>
</feature>
<feature type="transmembrane region" description="Helical" evidence="3">
    <location>
        <begin position="272"/>
        <end position="302"/>
    </location>
</feature>